<name>A0ACC0VP40_9STRA</name>
<evidence type="ECO:0000313" key="2">
    <source>
        <dbReference type="Proteomes" id="UP001163321"/>
    </source>
</evidence>
<protein>
    <submittedName>
        <fullName evidence="1">Uncharacterized protein</fullName>
    </submittedName>
</protein>
<reference evidence="1 2" key="1">
    <citation type="journal article" date="2022" name="bioRxiv">
        <title>The genome of the oomycete Peronosclerospora sorghi, a cosmopolitan pathogen of maize and sorghum, is inflated with dispersed pseudogenes.</title>
        <authorList>
            <person name="Fletcher K."/>
            <person name="Martin F."/>
            <person name="Isakeit T."/>
            <person name="Cavanaugh K."/>
            <person name="Magill C."/>
            <person name="Michelmore R."/>
        </authorList>
    </citation>
    <scope>NUCLEOTIDE SEQUENCE [LARGE SCALE GENOMIC DNA]</scope>
    <source>
        <strain evidence="1">P6</strain>
    </source>
</reference>
<sequence>MKNEDLQRAFQALCSDYEELLDEAPQATQPVDERIGLALFKIDEACASTGAVRQEAQQILEHLMSELVSNCHELEDIYLRIDLIERFVDRMLLTTRELEKRTESVIQAAGPVFNRNSSVTSLLLSFSMKRGAQDVPPFDCKWNAVAFDFSTKELMGRLEKSDARKLGVSISSSSVVVIQKKCL</sequence>
<proteinExistence type="predicted"/>
<organism evidence="1 2">
    <name type="scientific">Peronosclerospora sorghi</name>
    <dbReference type="NCBI Taxonomy" id="230839"/>
    <lineage>
        <taxon>Eukaryota</taxon>
        <taxon>Sar</taxon>
        <taxon>Stramenopiles</taxon>
        <taxon>Oomycota</taxon>
        <taxon>Peronosporomycetes</taxon>
        <taxon>Peronosporales</taxon>
        <taxon>Peronosporaceae</taxon>
        <taxon>Peronosclerospora</taxon>
    </lineage>
</organism>
<dbReference type="Proteomes" id="UP001163321">
    <property type="component" value="Chromosome 8"/>
</dbReference>
<evidence type="ECO:0000313" key="1">
    <source>
        <dbReference type="EMBL" id="KAI9907730.1"/>
    </source>
</evidence>
<dbReference type="EMBL" id="CM047587">
    <property type="protein sequence ID" value="KAI9907730.1"/>
    <property type="molecule type" value="Genomic_DNA"/>
</dbReference>
<comment type="caution">
    <text evidence="1">The sequence shown here is derived from an EMBL/GenBank/DDBJ whole genome shotgun (WGS) entry which is preliminary data.</text>
</comment>
<gene>
    <name evidence="1" type="ORF">PsorP6_004786</name>
</gene>
<keyword evidence="2" id="KW-1185">Reference proteome</keyword>
<accession>A0ACC0VP40</accession>